<gene>
    <name evidence="18" type="primary">maeA_1</name>
    <name evidence="18" type="ORF">lpari_02230</name>
</gene>
<dbReference type="GO" id="GO:0051287">
    <property type="term" value="F:NAD binding"/>
    <property type="evidence" value="ECO:0007669"/>
    <property type="project" value="InterPro"/>
</dbReference>
<dbReference type="AlphaFoldDB" id="A0A1E5JQE3"/>
<comment type="cofactor">
    <cofactor evidence="1">
        <name>Mn(2+)</name>
        <dbReference type="ChEBI" id="CHEBI:29035"/>
    </cofactor>
</comment>
<name>A0A1E5JQE3_9GAMM</name>
<dbReference type="InterPro" id="IPR037062">
    <property type="entry name" value="Malic_N_dom_sf"/>
</dbReference>
<dbReference type="Pfam" id="PF00390">
    <property type="entry name" value="malic"/>
    <property type="match status" value="1"/>
</dbReference>
<feature type="active site" description="Proton donor" evidence="12">
    <location>
        <position position="109"/>
    </location>
</feature>
<dbReference type="GO" id="GO:0043883">
    <property type="term" value="F:malolactic enzyme activity"/>
    <property type="evidence" value="ECO:0007669"/>
    <property type="project" value="UniProtKB-EC"/>
</dbReference>
<keyword evidence="5" id="KW-0560">Oxidoreductase</keyword>
<dbReference type="SUPFAM" id="SSF51735">
    <property type="entry name" value="NAD(P)-binding Rossmann-fold domains"/>
    <property type="match status" value="1"/>
</dbReference>
<evidence type="ECO:0000256" key="15">
    <source>
        <dbReference type="RuleBase" id="RU003427"/>
    </source>
</evidence>
<dbReference type="EMBL" id="LSOG01000062">
    <property type="protein sequence ID" value="OEH46762.1"/>
    <property type="molecule type" value="Genomic_DNA"/>
</dbReference>
<dbReference type="GO" id="GO:0043464">
    <property type="term" value="P:malolactic fermentation"/>
    <property type="evidence" value="ECO:0007669"/>
    <property type="project" value="UniProtKB-ARBA"/>
</dbReference>
<feature type="binding site" evidence="14">
    <location>
        <position position="252"/>
    </location>
    <ligand>
        <name>a divalent metal cation</name>
        <dbReference type="ChEBI" id="CHEBI:60240"/>
    </ligand>
</feature>
<feature type="binding site" evidence="13">
    <location>
        <position position="162"/>
    </location>
    <ligand>
        <name>(S)-malate</name>
        <dbReference type="ChEBI" id="CHEBI:15589"/>
    </ligand>
</feature>
<feature type="binding site" evidence="13">
    <location>
        <position position="424"/>
    </location>
    <ligand>
        <name>(S)-malate</name>
        <dbReference type="ChEBI" id="CHEBI:15589"/>
    </ligand>
</feature>
<evidence type="ECO:0000256" key="8">
    <source>
        <dbReference type="ARBA" id="ARBA00023239"/>
    </source>
</evidence>
<accession>A0A1E5JQE3</accession>
<dbReference type="PANTHER" id="PTHR23406">
    <property type="entry name" value="MALIC ENZYME-RELATED"/>
    <property type="match status" value="1"/>
</dbReference>
<dbReference type="InterPro" id="IPR012302">
    <property type="entry name" value="Malic_NAD-bd"/>
</dbReference>
<dbReference type="GO" id="GO:0004470">
    <property type="term" value="F:malic enzyme activity"/>
    <property type="evidence" value="ECO:0007669"/>
    <property type="project" value="InterPro"/>
</dbReference>
<comment type="cofactor">
    <cofactor evidence="14">
        <name>Mg(2+)</name>
        <dbReference type="ChEBI" id="CHEBI:18420"/>
    </cofactor>
    <cofactor evidence="14">
        <name>Mn(2+)</name>
        <dbReference type="ChEBI" id="CHEBI:29035"/>
    </cofactor>
    <text evidence="14">Divalent metal cations. Prefers magnesium or manganese.</text>
</comment>
<organism evidence="18 19">
    <name type="scientific">Legionella parisiensis</name>
    <dbReference type="NCBI Taxonomy" id="45071"/>
    <lineage>
        <taxon>Bacteria</taxon>
        <taxon>Pseudomonadati</taxon>
        <taxon>Pseudomonadota</taxon>
        <taxon>Gammaproteobacteria</taxon>
        <taxon>Legionellales</taxon>
        <taxon>Legionellaceae</taxon>
        <taxon>Legionella</taxon>
    </lineage>
</organism>
<evidence type="ECO:0000259" key="17">
    <source>
        <dbReference type="SMART" id="SM01274"/>
    </source>
</evidence>
<dbReference type="InterPro" id="IPR046346">
    <property type="entry name" value="Aminoacid_DH-like_N_sf"/>
</dbReference>
<keyword evidence="6" id="KW-0520">NAD</keyword>
<dbReference type="Gene3D" id="3.40.50.10380">
    <property type="entry name" value="Malic enzyme, N-terminal domain"/>
    <property type="match status" value="1"/>
</dbReference>
<keyword evidence="7" id="KW-0464">Manganese</keyword>
<sequence length="570" mass="62851">MKKSDQETQYLKDGSIKTILTGYNLLNNSRLNKGTAFTNSERDAFSLHGLLPPQVSALHEQQKRRYDILASLPTSLEKYSFLRDLQDNNETLFYSLIINNIEGMLPIVYTPIVGEGCQKFSEVFRKPRGLFLSYPNKNLIDQIFAHPRYDLIKCIVVSDGERILGLGDQGAGGMGIPIGKMALYTALAGIPPQYCLPILLDVGTDNEERLADPLYIGWRHNRIRGAEYDEFVDTFVSAVKRRWPNVLLQWEDFAGVNAARLLARYRDQLCTFNDDIQGTAAMATGTLLSAINVTGVPLKDQKIVFLGFGGTGYGIAQLMRSALRDAGLSDQEAGDRIYAVDRYGLLVEGSKGLTADQAVFARKRSEVAGWQVTHSEEIGLLDVVRNVKPTALIGVSTQQGAFTEEVVRTMAKYTERPVIFPLSNPTSHSEAIPKDLLNWTEGRALIGTGSPFDPVQFNGKEYHIDQTNNSYIFPGLALGIISSKAKRVSDDMIKAAALALAACSPARENKSANLLPPLAHLRLISLAVAKAVAKQAISEGLAGVNESEFEDEIANNVWEPVYKPYYLLIK</sequence>
<protein>
    <recommendedName>
        <fullName evidence="11">Malolactic enzyme</fullName>
        <ecNumber evidence="10">4.1.1.101</ecNumber>
    </recommendedName>
</protein>
<evidence type="ECO:0000256" key="4">
    <source>
        <dbReference type="ARBA" id="ARBA00022723"/>
    </source>
</evidence>
<dbReference type="OrthoDB" id="3314528at2"/>
<evidence type="ECO:0000313" key="18">
    <source>
        <dbReference type="EMBL" id="OEH46762.1"/>
    </source>
</evidence>
<dbReference type="STRING" id="45071.Lpar_1547"/>
<dbReference type="GO" id="GO:0016616">
    <property type="term" value="F:oxidoreductase activity, acting on the CH-OH group of donors, NAD or NADP as acceptor"/>
    <property type="evidence" value="ECO:0007669"/>
    <property type="project" value="InterPro"/>
</dbReference>
<dbReference type="EC" id="4.1.1.101" evidence="10"/>
<keyword evidence="19" id="KW-1185">Reference proteome</keyword>
<dbReference type="PANTHER" id="PTHR23406:SF34">
    <property type="entry name" value="NAD-DEPENDENT MALIC ENZYME, MITOCHONDRIAL"/>
    <property type="match status" value="1"/>
</dbReference>
<comment type="subunit">
    <text evidence="3">Homodimer.</text>
</comment>
<dbReference type="SMART" id="SM00919">
    <property type="entry name" value="Malic_M"/>
    <property type="match status" value="1"/>
</dbReference>
<evidence type="ECO:0000256" key="14">
    <source>
        <dbReference type="PIRSR" id="PIRSR000106-3"/>
    </source>
</evidence>
<evidence type="ECO:0000256" key="9">
    <source>
        <dbReference type="ARBA" id="ARBA00051739"/>
    </source>
</evidence>
<dbReference type="SUPFAM" id="SSF53223">
    <property type="entry name" value="Aminoacid dehydrogenase-like, N-terminal domain"/>
    <property type="match status" value="1"/>
</dbReference>
<dbReference type="SMART" id="SM01274">
    <property type="entry name" value="malic"/>
    <property type="match status" value="1"/>
</dbReference>
<dbReference type="Gene3D" id="3.40.50.720">
    <property type="entry name" value="NAD(P)-binding Rossmann-like Domain"/>
    <property type="match status" value="1"/>
</dbReference>
<evidence type="ECO:0000256" key="1">
    <source>
        <dbReference type="ARBA" id="ARBA00001936"/>
    </source>
</evidence>
<comment type="similarity">
    <text evidence="2 15">Belongs to the malic enzymes family.</text>
</comment>
<comment type="caution">
    <text evidence="18">The sequence shown here is derived from an EMBL/GenBank/DDBJ whole genome shotgun (WGS) entry which is preliminary data.</text>
</comment>
<feature type="binding site" evidence="14">
    <location>
        <position position="275"/>
    </location>
    <ligand>
        <name>a divalent metal cation</name>
        <dbReference type="ChEBI" id="CHEBI:60240"/>
    </ligand>
</feature>
<dbReference type="FunFam" id="3.40.50.10380:FF:000001">
    <property type="entry name" value="NAD-dependent malic enzyme"/>
    <property type="match status" value="1"/>
</dbReference>
<comment type="catalytic activity">
    <reaction evidence="9">
        <text>(S)-malate + H(+) = (S)-lactate + CO2</text>
        <dbReference type="Rhea" id="RHEA:46276"/>
        <dbReference type="ChEBI" id="CHEBI:15378"/>
        <dbReference type="ChEBI" id="CHEBI:15589"/>
        <dbReference type="ChEBI" id="CHEBI:16526"/>
        <dbReference type="ChEBI" id="CHEBI:16651"/>
        <dbReference type="EC" id="4.1.1.101"/>
    </reaction>
</comment>
<feature type="active site" description="Proton acceptor" evidence="12">
    <location>
        <position position="180"/>
    </location>
</feature>
<dbReference type="InterPro" id="IPR036291">
    <property type="entry name" value="NAD(P)-bd_dom_sf"/>
</dbReference>
<evidence type="ECO:0000256" key="5">
    <source>
        <dbReference type="ARBA" id="ARBA00023002"/>
    </source>
</evidence>
<feature type="binding site" evidence="13">
    <location>
        <position position="468"/>
    </location>
    <ligand>
        <name>(S)-malate</name>
        <dbReference type="ChEBI" id="CHEBI:15589"/>
    </ligand>
</feature>
<dbReference type="NCBIfam" id="NF010052">
    <property type="entry name" value="PRK13529.1"/>
    <property type="match status" value="1"/>
</dbReference>
<evidence type="ECO:0000313" key="19">
    <source>
        <dbReference type="Proteomes" id="UP000095229"/>
    </source>
</evidence>
<dbReference type="Proteomes" id="UP000095229">
    <property type="component" value="Unassembled WGS sequence"/>
</dbReference>
<dbReference type="GO" id="GO:0046872">
    <property type="term" value="F:metal ion binding"/>
    <property type="evidence" value="ECO:0007669"/>
    <property type="project" value="UniProtKB-KW"/>
</dbReference>
<proteinExistence type="inferred from homology"/>
<dbReference type="InterPro" id="IPR001891">
    <property type="entry name" value="Malic_OxRdtase"/>
</dbReference>
<evidence type="ECO:0000256" key="3">
    <source>
        <dbReference type="ARBA" id="ARBA00011738"/>
    </source>
</evidence>
<evidence type="ECO:0000256" key="7">
    <source>
        <dbReference type="ARBA" id="ARBA00023211"/>
    </source>
</evidence>
<reference evidence="18 19" key="1">
    <citation type="submission" date="2016-02" db="EMBL/GenBank/DDBJ databases">
        <title>Secondary metabolites in Legionella.</title>
        <authorList>
            <person name="Tobias N.J."/>
            <person name="Bode H.B."/>
        </authorList>
    </citation>
    <scope>NUCLEOTIDE SEQUENCE [LARGE SCALE GENOMIC DNA]</scope>
    <source>
        <strain evidence="18 19">DSM 19216</strain>
    </source>
</reference>
<dbReference type="PATRIC" id="fig|45071.6.peg.1666"/>
<dbReference type="RefSeq" id="WP_058517414.1">
    <property type="nucleotide sequence ID" value="NZ_CAAAIE010000006.1"/>
</dbReference>
<feature type="binding site" evidence="14">
    <location>
        <position position="251"/>
    </location>
    <ligand>
        <name>a divalent metal cation</name>
        <dbReference type="ChEBI" id="CHEBI:60240"/>
    </ligand>
</feature>
<dbReference type="InterPro" id="IPR012301">
    <property type="entry name" value="Malic_N_dom"/>
</dbReference>
<dbReference type="PIRSF" id="PIRSF000106">
    <property type="entry name" value="ME"/>
    <property type="match status" value="1"/>
</dbReference>
<evidence type="ECO:0000259" key="16">
    <source>
        <dbReference type="SMART" id="SM00919"/>
    </source>
</evidence>
<dbReference type="Pfam" id="PF03949">
    <property type="entry name" value="Malic_M"/>
    <property type="match status" value="1"/>
</dbReference>
<keyword evidence="8" id="KW-0456">Lyase</keyword>
<feature type="domain" description="Malic enzyme NAD-binding" evidence="16">
    <location>
        <begin position="276"/>
        <end position="537"/>
    </location>
</feature>
<feature type="domain" description="Malic enzyme N-terminal" evidence="17">
    <location>
        <begin position="86"/>
        <end position="266"/>
    </location>
</feature>
<keyword evidence="4 14" id="KW-0479">Metal-binding</keyword>
<dbReference type="FunFam" id="3.40.50.720:FF:000182">
    <property type="entry name" value="NAD-dependent malic enzyme"/>
    <property type="match status" value="1"/>
</dbReference>
<dbReference type="PRINTS" id="PR00072">
    <property type="entry name" value="MALOXRDTASE"/>
</dbReference>
<evidence type="ECO:0000256" key="11">
    <source>
        <dbReference type="ARBA" id="ARBA00074565"/>
    </source>
</evidence>
<evidence type="ECO:0000256" key="13">
    <source>
        <dbReference type="PIRSR" id="PIRSR000106-2"/>
    </source>
</evidence>
<dbReference type="GO" id="GO:0006108">
    <property type="term" value="P:malate metabolic process"/>
    <property type="evidence" value="ECO:0007669"/>
    <property type="project" value="TreeGrafter"/>
</dbReference>
<evidence type="ECO:0000256" key="10">
    <source>
        <dbReference type="ARBA" id="ARBA00066983"/>
    </source>
</evidence>
<evidence type="ECO:0000256" key="12">
    <source>
        <dbReference type="PIRSR" id="PIRSR000106-1"/>
    </source>
</evidence>
<evidence type="ECO:0000256" key="2">
    <source>
        <dbReference type="ARBA" id="ARBA00008785"/>
    </source>
</evidence>
<evidence type="ECO:0000256" key="6">
    <source>
        <dbReference type="ARBA" id="ARBA00023027"/>
    </source>
</evidence>